<dbReference type="GO" id="GO:0071897">
    <property type="term" value="P:DNA biosynthetic process"/>
    <property type="evidence" value="ECO:0007669"/>
    <property type="project" value="UniProtKB-ARBA"/>
</dbReference>
<dbReference type="SUPFAM" id="SSF56672">
    <property type="entry name" value="DNA/RNA polymerases"/>
    <property type="match status" value="1"/>
</dbReference>
<keyword evidence="3" id="KW-1185">Reference proteome</keyword>
<dbReference type="EMBL" id="JABFTP020000021">
    <property type="protein sequence ID" value="KAL3269071.1"/>
    <property type="molecule type" value="Genomic_DNA"/>
</dbReference>
<protein>
    <recommendedName>
        <fullName evidence="1">Reverse transcriptase domain-containing protein</fullName>
    </recommendedName>
</protein>
<dbReference type="InterPro" id="IPR043128">
    <property type="entry name" value="Rev_trsase/Diguanyl_cyclase"/>
</dbReference>
<evidence type="ECO:0000259" key="1">
    <source>
        <dbReference type="PROSITE" id="PS50878"/>
    </source>
</evidence>
<reference evidence="2 3" key="1">
    <citation type="journal article" date="2021" name="BMC Biol.">
        <title>Horizontally acquired antibacterial genes associated with adaptive radiation of ladybird beetles.</title>
        <authorList>
            <person name="Li H.S."/>
            <person name="Tang X.F."/>
            <person name="Huang Y.H."/>
            <person name="Xu Z.Y."/>
            <person name="Chen M.L."/>
            <person name="Du X.Y."/>
            <person name="Qiu B.Y."/>
            <person name="Chen P.T."/>
            <person name="Zhang W."/>
            <person name="Slipinski A."/>
            <person name="Escalona H.E."/>
            <person name="Waterhouse R.M."/>
            <person name="Zwick A."/>
            <person name="Pang H."/>
        </authorList>
    </citation>
    <scope>NUCLEOTIDE SEQUENCE [LARGE SCALE GENOMIC DNA]</scope>
    <source>
        <strain evidence="2">SYSU2018</strain>
    </source>
</reference>
<dbReference type="InterPro" id="IPR043502">
    <property type="entry name" value="DNA/RNA_pol_sf"/>
</dbReference>
<dbReference type="PANTHER" id="PTHR19446">
    <property type="entry name" value="REVERSE TRANSCRIPTASES"/>
    <property type="match status" value="1"/>
</dbReference>
<dbReference type="PROSITE" id="PS50878">
    <property type="entry name" value="RT_POL"/>
    <property type="match status" value="1"/>
</dbReference>
<comment type="caution">
    <text evidence="2">The sequence shown here is derived from an EMBL/GenBank/DDBJ whole genome shotgun (WGS) entry which is preliminary data.</text>
</comment>
<evidence type="ECO:0000313" key="3">
    <source>
        <dbReference type="Proteomes" id="UP001516400"/>
    </source>
</evidence>
<dbReference type="AlphaFoldDB" id="A0ABD2MRI4"/>
<gene>
    <name evidence="2" type="ORF">HHI36_008154</name>
</gene>
<name>A0ABD2MRI4_9CUCU</name>
<accession>A0ABD2MRI4</accession>
<dbReference type="Proteomes" id="UP001516400">
    <property type="component" value="Unassembled WGS sequence"/>
</dbReference>
<sequence length="207" mass="24036">MPRRWKEALICPLHKKGDTTNSENYRGIAIMDTIYNIMAISIKNRLKEIIEPKLGQYQCGFRKNRSVMDQIFVLKQIIDNTIDQNMILHMLFIDYKQAYDRIIREYIYEAMDELKIKGKLIRLVRMTLTDTTYKVKMSGHLSESFCVDKGLSQGDPLSTTLFNIVMDKIIEESSIASKGTIYSQKTQVLAYADDIVIVTRTREHLVN</sequence>
<dbReference type="Gene3D" id="3.30.70.270">
    <property type="match status" value="1"/>
</dbReference>
<dbReference type="Pfam" id="PF00078">
    <property type="entry name" value="RVT_1"/>
    <property type="match status" value="1"/>
</dbReference>
<feature type="domain" description="Reverse transcriptase" evidence="1">
    <location>
        <begin position="1"/>
        <end position="207"/>
    </location>
</feature>
<organism evidence="2 3">
    <name type="scientific">Cryptolaemus montrouzieri</name>
    <dbReference type="NCBI Taxonomy" id="559131"/>
    <lineage>
        <taxon>Eukaryota</taxon>
        <taxon>Metazoa</taxon>
        <taxon>Ecdysozoa</taxon>
        <taxon>Arthropoda</taxon>
        <taxon>Hexapoda</taxon>
        <taxon>Insecta</taxon>
        <taxon>Pterygota</taxon>
        <taxon>Neoptera</taxon>
        <taxon>Endopterygota</taxon>
        <taxon>Coleoptera</taxon>
        <taxon>Polyphaga</taxon>
        <taxon>Cucujiformia</taxon>
        <taxon>Coccinelloidea</taxon>
        <taxon>Coccinellidae</taxon>
        <taxon>Scymninae</taxon>
        <taxon>Scymnini</taxon>
        <taxon>Cryptolaemus</taxon>
    </lineage>
</organism>
<evidence type="ECO:0000313" key="2">
    <source>
        <dbReference type="EMBL" id="KAL3269071.1"/>
    </source>
</evidence>
<dbReference type="InterPro" id="IPR000477">
    <property type="entry name" value="RT_dom"/>
</dbReference>
<dbReference type="CDD" id="cd01650">
    <property type="entry name" value="RT_nLTR_like"/>
    <property type="match status" value="1"/>
</dbReference>
<proteinExistence type="predicted"/>